<dbReference type="GO" id="GO:0006355">
    <property type="term" value="P:regulation of DNA-templated transcription"/>
    <property type="evidence" value="ECO:0007669"/>
    <property type="project" value="InterPro"/>
</dbReference>
<name>H1XQT8_CALAY</name>
<dbReference type="PaxDb" id="880073-Calab_2753"/>
<dbReference type="OrthoDB" id="5289528at2"/>
<dbReference type="AlphaFoldDB" id="H1XQT8"/>
<evidence type="ECO:0000256" key="1">
    <source>
        <dbReference type="ARBA" id="ARBA00023163"/>
    </source>
</evidence>
<dbReference type="EMBL" id="CP018099">
    <property type="protein sequence ID" value="APF18349.1"/>
    <property type="molecule type" value="Genomic_DNA"/>
</dbReference>
<dbReference type="RefSeq" id="WP_006929656.1">
    <property type="nucleotide sequence ID" value="NZ_CM001402.1"/>
</dbReference>
<accession>H1XQT8</accession>
<protein>
    <recommendedName>
        <fullName evidence="2">HTH HARE-type domain-containing protein</fullName>
    </recommendedName>
</protein>
<dbReference type="EMBL" id="CM001402">
    <property type="protein sequence ID" value="EHO42361.1"/>
    <property type="molecule type" value="Genomic_DNA"/>
</dbReference>
<evidence type="ECO:0000313" key="6">
    <source>
        <dbReference type="Proteomes" id="UP000183868"/>
    </source>
</evidence>
<organism evidence="4 5">
    <name type="scientific">Caldithrix abyssi DSM 13497</name>
    <dbReference type="NCBI Taxonomy" id="880073"/>
    <lineage>
        <taxon>Bacteria</taxon>
        <taxon>Pseudomonadati</taxon>
        <taxon>Calditrichota</taxon>
        <taxon>Calditrichia</taxon>
        <taxon>Calditrichales</taxon>
        <taxon>Calditrichaceae</taxon>
        <taxon>Caldithrix</taxon>
    </lineage>
</organism>
<keyword evidence="1" id="KW-0804">Transcription</keyword>
<evidence type="ECO:0000313" key="3">
    <source>
        <dbReference type="EMBL" id="APF18349.1"/>
    </source>
</evidence>
<evidence type="ECO:0000313" key="5">
    <source>
        <dbReference type="Proteomes" id="UP000004671"/>
    </source>
</evidence>
<sequence>MKYSLFDFAKEVLTNSDKPLTYQEIWEKGVELGLDKKLNVTGKTPWQSLGARLFVDVRDNKNSDFIKLGKNPARFFLKSKKDFLPKDVIEKIEITESKPTKEVDHFTERDLHPLLTYFVYANPSFNRGRSVLTKTIYHEKSKKNGYNEWLHPDLVGFYIPLEEWDNNLIEFNRLSENNVIKLYSFEIKKTINKGNYRQSFFQAVSNSSWANEGYLVAAYIKRDDDLLSELARLSTSFGIGIIHLDLQDIDSSSVIFPAKHKEKLDWDTMNKLVEQNKDFAKFIQDVKIDFESKRIHKSEYDKIIEDPEKYIKKILK</sequence>
<dbReference type="HOGENOM" id="CLU_074541_1_0_0"/>
<keyword evidence="5" id="KW-1185">Reference proteome</keyword>
<evidence type="ECO:0000313" key="4">
    <source>
        <dbReference type="EMBL" id="EHO42361.1"/>
    </source>
</evidence>
<feature type="domain" description="HTH HARE-type" evidence="2">
    <location>
        <begin position="3"/>
        <end position="80"/>
    </location>
</feature>
<dbReference type="STRING" id="880073.Cabys_1600"/>
<evidence type="ECO:0000259" key="2">
    <source>
        <dbReference type="PROSITE" id="PS51913"/>
    </source>
</evidence>
<proteinExistence type="predicted"/>
<dbReference type="eggNOG" id="COG2958">
    <property type="taxonomic scope" value="Bacteria"/>
</dbReference>
<dbReference type="Proteomes" id="UP000004671">
    <property type="component" value="Chromosome"/>
</dbReference>
<dbReference type="InterPro" id="IPR007759">
    <property type="entry name" value="Asxl_HARE-HTH"/>
</dbReference>
<dbReference type="PROSITE" id="PS51913">
    <property type="entry name" value="HTH_HARE"/>
    <property type="match status" value="1"/>
</dbReference>
<dbReference type="InParanoid" id="H1XQT8"/>
<dbReference type="Pfam" id="PF05066">
    <property type="entry name" value="HARE-HTH"/>
    <property type="match status" value="1"/>
</dbReference>
<reference evidence="4 5" key="1">
    <citation type="submission" date="2011-09" db="EMBL/GenBank/DDBJ databases">
        <title>The permanent draft genome of Caldithrix abyssi DSM 13497.</title>
        <authorList>
            <consortium name="US DOE Joint Genome Institute (JGI-PGF)"/>
            <person name="Lucas S."/>
            <person name="Han J."/>
            <person name="Lapidus A."/>
            <person name="Bruce D."/>
            <person name="Goodwin L."/>
            <person name="Pitluck S."/>
            <person name="Peters L."/>
            <person name="Kyrpides N."/>
            <person name="Mavromatis K."/>
            <person name="Ivanova N."/>
            <person name="Mikhailova N."/>
            <person name="Chertkov O."/>
            <person name="Detter J.C."/>
            <person name="Tapia R."/>
            <person name="Han C."/>
            <person name="Land M."/>
            <person name="Hauser L."/>
            <person name="Markowitz V."/>
            <person name="Cheng J.-F."/>
            <person name="Hugenholtz P."/>
            <person name="Woyke T."/>
            <person name="Wu D."/>
            <person name="Spring S."/>
            <person name="Brambilla E."/>
            <person name="Klenk H.-P."/>
            <person name="Eisen J.A."/>
        </authorList>
    </citation>
    <scope>NUCLEOTIDE SEQUENCE [LARGE SCALE GENOMIC DNA]</scope>
    <source>
        <strain evidence="4 5">DSM 13497</strain>
    </source>
</reference>
<dbReference type="KEGG" id="caby:Cabys_1600"/>
<dbReference type="Proteomes" id="UP000183868">
    <property type="component" value="Chromosome"/>
</dbReference>
<gene>
    <name evidence="3" type="ORF">Cabys_1600</name>
    <name evidence="4" type="ORF">Calab_2753</name>
</gene>
<reference evidence="3 6" key="2">
    <citation type="submission" date="2016-11" db="EMBL/GenBank/DDBJ databases">
        <title>Genomic analysis of Caldithrix abyssi and proposal of a novel bacterial phylum Caldithrichaeota.</title>
        <authorList>
            <person name="Kublanov I."/>
            <person name="Sigalova O."/>
            <person name="Gavrilov S."/>
            <person name="Lebedinsky A."/>
            <person name="Ivanova N."/>
            <person name="Daum C."/>
            <person name="Reddy T."/>
            <person name="Klenk H.P."/>
            <person name="Goker M."/>
            <person name="Reva O."/>
            <person name="Miroshnichenko M."/>
            <person name="Kyprides N."/>
            <person name="Woyke T."/>
            <person name="Gelfand M."/>
        </authorList>
    </citation>
    <scope>NUCLEOTIDE SEQUENCE [LARGE SCALE GENOMIC DNA]</scope>
    <source>
        <strain evidence="3 6">LF13</strain>
    </source>
</reference>